<keyword evidence="6 11" id="KW-0812">Transmembrane</keyword>
<dbReference type="Pfam" id="PF02653">
    <property type="entry name" value="BPD_transp_2"/>
    <property type="match status" value="1"/>
</dbReference>
<dbReference type="RefSeq" id="WP_345479035.1">
    <property type="nucleotide sequence ID" value="NZ_BAABLP010000001.1"/>
</dbReference>
<evidence type="ECO:0000256" key="8">
    <source>
        <dbReference type="ARBA" id="ARBA00023136"/>
    </source>
</evidence>
<dbReference type="PANTHER" id="PTHR32196:SF32">
    <property type="entry name" value="XYLOSE TRANSPORT SYSTEM PERMEASE PROTEIN XYLH"/>
    <property type="match status" value="1"/>
</dbReference>
<keyword evidence="5" id="KW-0762">Sugar transport</keyword>
<evidence type="ECO:0000313" key="13">
    <source>
        <dbReference type="Proteomes" id="UP001500121"/>
    </source>
</evidence>
<feature type="transmembrane region" description="Helical" evidence="11">
    <location>
        <begin position="403"/>
        <end position="420"/>
    </location>
</feature>
<dbReference type="PANTHER" id="PTHR32196">
    <property type="entry name" value="ABC TRANSPORTER PERMEASE PROTEIN YPHD-RELATED-RELATED"/>
    <property type="match status" value="1"/>
</dbReference>
<reference evidence="13" key="1">
    <citation type="journal article" date="2019" name="Int. J. Syst. Evol. Microbiol.">
        <title>The Global Catalogue of Microorganisms (GCM) 10K type strain sequencing project: providing services to taxonomists for standard genome sequencing and annotation.</title>
        <authorList>
            <consortium name="The Broad Institute Genomics Platform"/>
            <consortium name="The Broad Institute Genome Sequencing Center for Infectious Disease"/>
            <person name="Wu L."/>
            <person name="Ma J."/>
        </authorList>
    </citation>
    <scope>NUCLEOTIDE SEQUENCE [LARGE SCALE GENOMIC DNA]</scope>
    <source>
        <strain evidence="13">JCM 19015</strain>
    </source>
</reference>
<comment type="caution">
    <text evidence="12">The sequence shown here is derived from an EMBL/GenBank/DDBJ whole genome shotgun (WGS) entry which is preliminary data.</text>
</comment>
<feature type="transmembrane region" description="Helical" evidence="11">
    <location>
        <begin position="79"/>
        <end position="102"/>
    </location>
</feature>
<dbReference type="EMBL" id="BAABLP010000001">
    <property type="protein sequence ID" value="GAA4735674.1"/>
    <property type="molecule type" value="Genomic_DNA"/>
</dbReference>
<keyword evidence="4" id="KW-0997">Cell inner membrane</keyword>
<evidence type="ECO:0000256" key="6">
    <source>
        <dbReference type="ARBA" id="ARBA00022692"/>
    </source>
</evidence>
<protein>
    <recommendedName>
        <fullName evidence="10">Xylose transport system permease protein XylH</fullName>
    </recommendedName>
</protein>
<evidence type="ECO:0000256" key="5">
    <source>
        <dbReference type="ARBA" id="ARBA00022597"/>
    </source>
</evidence>
<proteinExistence type="predicted"/>
<keyword evidence="13" id="KW-1185">Reference proteome</keyword>
<evidence type="ECO:0000256" key="9">
    <source>
        <dbReference type="ARBA" id="ARBA00035611"/>
    </source>
</evidence>
<sequence length="431" mass="44384">MTTTKGADTSMAAAVDTAGGATPPGIATGYEGGIGDQLRAYVSRVRSGEMGMLPAIAGLIVLTALFAGLSPYFLTRLNIANLFTQSASLAVLAIALVFVILLGEIDLSAGVTAGVGMAAFVLLNSLANWDWIPALLVGLLVGLAIGTFIGYFVAKVGIPSFVVTLGLFLGLPGLLLVMLGDGNTYRIQAPEVLAIMNNNLPIWGGWVMWVVIVAVSIATAFYDRSRRRKAQVPVRPMSMLWIRVGLVALGALVFVLLLNQNRSVSVIPVEGVPIVVPITLAIIWIGTQVLDRTRFGLHIYAVGGNPEAARRAGINVAAIRISAFMICSTLAIVSGLFTASRVGTVGSSFGSTIVLNGVAAAVVGGVSLFGGRGRLVQAAVGAILISMITNGLGLLALPGGVNLLITGGVLVLAATVDALSRKRSGASLARV</sequence>
<organism evidence="12 13">
    <name type="scientific">Amnibacterium soli</name>
    <dbReference type="NCBI Taxonomy" id="1282736"/>
    <lineage>
        <taxon>Bacteria</taxon>
        <taxon>Bacillati</taxon>
        <taxon>Actinomycetota</taxon>
        <taxon>Actinomycetes</taxon>
        <taxon>Micrococcales</taxon>
        <taxon>Microbacteriaceae</taxon>
        <taxon>Amnibacterium</taxon>
    </lineage>
</organism>
<accession>A0ABP8YQ70</accession>
<feature type="transmembrane region" description="Helical" evidence="11">
    <location>
        <begin position="349"/>
        <end position="369"/>
    </location>
</feature>
<feature type="transmembrane region" description="Helical" evidence="11">
    <location>
        <begin position="271"/>
        <end position="290"/>
    </location>
</feature>
<feature type="transmembrane region" description="Helical" evidence="11">
    <location>
        <begin position="109"/>
        <end position="126"/>
    </location>
</feature>
<feature type="transmembrane region" description="Helical" evidence="11">
    <location>
        <begin position="53"/>
        <end position="73"/>
    </location>
</feature>
<feature type="transmembrane region" description="Helical" evidence="11">
    <location>
        <begin position="240"/>
        <end position="259"/>
    </location>
</feature>
<evidence type="ECO:0000256" key="1">
    <source>
        <dbReference type="ARBA" id="ARBA00004651"/>
    </source>
</evidence>
<evidence type="ECO:0000256" key="11">
    <source>
        <dbReference type="SAM" id="Phobius"/>
    </source>
</evidence>
<dbReference type="InterPro" id="IPR001851">
    <property type="entry name" value="ABC_transp_permease"/>
</dbReference>
<comment type="function">
    <text evidence="9">Part of the binding-protein-dependent transport system for D-xylose. Probably responsible for the translocation of the substrate across the membrane.</text>
</comment>
<evidence type="ECO:0000256" key="10">
    <source>
        <dbReference type="ARBA" id="ARBA00035686"/>
    </source>
</evidence>
<name>A0ABP8YQ70_9MICO</name>
<keyword evidence="2" id="KW-0813">Transport</keyword>
<dbReference type="Proteomes" id="UP001500121">
    <property type="component" value="Unassembled WGS sequence"/>
</dbReference>
<evidence type="ECO:0000256" key="4">
    <source>
        <dbReference type="ARBA" id="ARBA00022519"/>
    </source>
</evidence>
<feature type="transmembrane region" description="Helical" evidence="11">
    <location>
        <begin position="161"/>
        <end position="180"/>
    </location>
</feature>
<comment type="subcellular location">
    <subcellularLocation>
        <location evidence="1">Cell membrane</location>
        <topology evidence="1">Multi-pass membrane protein</topology>
    </subcellularLocation>
</comment>
<keyword evidence="7 11" id="KW-1133">Transmembrane helix</keyword>
<gene>
    <name evidence="12" type="ORF">GCM10025783_01970</name>
</gene>
<evidence type="ECO:0000256" key="2">
    <source>
        <dbReference type="ARBA" id="ARBA00022448"/>
    </source>
</evidence>
<feature type="transmembrane region" description="Helical" evidence="11">
    <location>
        <begin position="317"/>
        <end position="337"/>
    </location>
</feature>
<feature type="transmembrane region" description="Helical" evidence="11">
    <location>
        <begin position="200"/>
        <end position="220"/>
    </location>
</feature>
<evidence type="ECO:0000313" key="12">
    <source>
        <dbReference type="EMBL" id="GAA4735674.1"/>
    </source>
</evidence>
<evidence type="ECO:0000256" key="3">
    <source>
        <dbReference type="ARBA" id="ARBA00022475"/>
    </source>
</evidence>
<keyword evidence="3" id="KW-1003">Cell membrane</keyword>
<evidence type="ECO:0000256" key="7">
    <source>
        <dbReference type="ARBA" id="ARBA00022989"/>
    </source>
</evidence>
<keyword evidence="8 11" id="KW-0472">Membrane</keyword>
<feature type="transmembrane region" description="Helical" evidence="11">
    <location>
        <begin position="132"/>
        <end position="154"/>
    </location>
</feature>